<dbReference type="OrthoDB" id="4232400at2759"/>
<evidence type="ECO:0000259" key="2">
    <source>
        <dbReference type="Pfam" id="PF22936"/>
    </source>
</evidence>
<comment type="caution">
    <text evidence="3">The sequence shown here is derived from an EMBL/GenBank/DDBJ whole genome shotgun (WGS) entry which is preliminary data.</text>
</comment>
<evidence type="ECO:0000313" key="4">
    <source>
        <dbReference type="Proteomes" id="UP000722485"/>
    </source>
</evidence>
<dbReference type="PANTHER" id="PTHR40628">
    <property type="entry name" value="CHROMO DOMAIN-CONTAINING PROTEIN"/>
    <property type="match status" value="1"/>
</dbReference>
<evidence type="ECO:0000256" key="1">
    <source>
        <dbReference type="SAM" id="MobiDB-lite"/>
    </source>
</evidence>
<proteinExistence type="predicted"/>
<feature type="compositionally biased region" description="Acidic residues" evidence="1">
    <location>
        <begin position="197"/>
        <end position="208"/>
    </location>
</feature>
<dbReference type="InterPro" id="IPR054722">
    <property type="entry name" value="PolX-like_BBD"/>
</dbReference>
<dbReference type="EMBL" id="JAANBB010000177">
    <property type="protein sequence ID" value="KAF7547490.1"/>
    <property type="molecule type" value="Genomic_DNA"/>
</dbReference>
<reference evidence="3" key="1">
    <citation type="submission" date="2020-03" db="EMBL/GenBank/DDBJ databases">
        <title>Draft Genome Sequence of Cylindrodendrum hubeiense.</title>
        <authorList>
            <person name="Buettner E."/>
            <person name="Kellner H."/>
        </authorList>
    </citation>
    <scope>NUCLEOTIDE SEQUENCE</scope>
    <source>
        <strain evidence="3">IHI 201604</strain>
    </source>
</reference>
<dbReference type="Proteomes" id="UP000722485">
    <property type="component" value="Unassembled WGS sequence"/>
</dbReference>
<dbReference type="PANTHER" id="PTHR40628:SF1">
    <property type="entry name" value="CHROMO DOMAIN-CONTAINING PROTEIN"/>
    <property type="match status" value="1"/>
</dbReference>
<keyword evidence="4" id="KW-1185">Reference proteome</keyword>
<dbReference type="AlphaFoldDB" id="A0A9P5LFH4"/>
<sequence length="387" mass="43394">MSSTRETDTASLPCPAWIWSSGSNAHVAKDRSWFGDGYVPFQSFITDIMGNETKVVGIGSVVLPVKRSLETYGPKSHGKLVLKNVLHVPTSTCNILGDLSWEGYNVGSRIPQTDSRCITDMNDRVVACFKPIRQSPRFELRLSGPPIGPRLGPSPFTAGAHYMLHVNWPEGERTRFAVFQAAPPAANPKNAEKAFIDSEDDEEDEDENEFNPEAHFADHVFDEKELTWIESNWGNSNNFMLSYGLKFYKNEDCDEAKAIARALMHNDDENVDEDEDDDESGVETDLADHIFDKEELAWIKSNWGNSSTFLVTYGLKFYNDDDWDEAKAIVRACMHDDENGTDDGDDDQDDDVYEAAMTVLRSRMANNSVPPKDLAEAQAIMRTHMAT</sequence>
<accession>A0A9P5LFH4</accession>
<dbReference type="Pfam" id="PF22936">
    <property type="entry name" value="Pol_BBD"/>
    <property type="match status" value="1"/>
</dbReference>
<organism evidence="3 4">
    <name type="scientific">Cylindrodendrum hubeiense</name>
    <dbReference type="NCBI Taxonomy" id="595255"/>
    <lineage>
        <taxon>Eukaryota</taxon>
        <taxon>Fungi</taxon>
        <taxon>Dikarya</taxon>
        <taxon>Ascomycota</taxon>
        <taxon>Pezizomycotina</taxon>
        <taxon>Sordariomycetes</taxon>
        <taxon>Hypocreomycetidae</taxon>
        <taxon>Hypocreales</taxon>
        <taxon>Nectriaceae</taxon>
        <taxon>Cylindrodendrum</taxon>
    </lineage>
</organism>
<evidence type="ECO:0000313" key="3">
    <source>
        <dbReference type="EMBL" id="KAF7547490.1"/>
    </source>
</evidence>
<name>A0A9P5LFH4_9HYPO</name>
<protein>
    <recommendedName>
        <fullName evidence="2">Retrovirus-related Pol polyprotein from transposon TNT 1-94-like beta-barrel domain-containing protein</fullName>
    </recommendedName>
</protein>
<feature type="domain" description="Retrovirus-related Pol polyprotein from transposon TNT 1-94-like beta-barrel" evidence="2">
    <location>
        <begin position="17"/>
        <end position="96"/>
    </location>
</feature>
<gene>
    <name evidence="3" type="ORF">G7Z17_g7710</name>
</gene>
<feature type="region of interest" description="Disordered" evidence="1">
    <location>
        <begin position="187"/>
        <end position="208"/>
    </location>
</feature>